<keyword evidence="2" id="KW-0732">Signal</keyword>
<evidence type="ECO:0000313" key="3">
    <source>
        <dbReference type="EMBL" id="KAF1832763.1"/>
    </source>
</evidence>
<dbReference type="AlphaFoldDB" id="A0A6A5KH93"/>
<dbReference type="Proteomes" id="UP000800040">
    <property type="component" value="Unassembled WGS sequence"/>
</dbReference>
<name>A0A6A5KH93_9PLEO</name>
<dbReference type="EMBL" id="ML975331">
    <property type="protein sequence ID" value="KAF1832763.1"/>
    <property type="molecule type" value="Genomic_DNA"/>
</dbReference>
<evidence type="ECO:0000256" key="2">
    <source>
        <dbReference type="SAM" id="SignalP"/>
    </source>
</evidence>
<dbReference type="OrthoDB" id="3676331at2759"/>
<feature type="chain" id="PRO_5025659266" evidence="2">
    <location>
        <begin position="19"/>
        <end position="249"/>
    </location>
</feature>
<evidence type="ECO:0000256" key="1">
    <source>
        <dbReference type="SAM" id="Phobius"/>
    </source>
</evidence>
<keyword evidence="4" id="KW-1185">Reference proteome</keyword>
<keyword evidence="1" id="KW-0812">Transmembrane</keyword>
<sequence length="249" mass="27591">MFITTLLLFFLLSSPTLARGAPQAENSSKRSDCLEANGPWHITISFQDSGRSMDYAIVTQYKSYYPTVLQYALQLSGFQLKPLTQAGLCGWRKAKSVYHVMGIDPHNHRGDIYWKEAVNRTHVPTITGSRPDSTALDDMVRILKENEPAGDVYELSTIILAHLATLMAFILLMLLIKCCAESGCRREPEDTDDAEGVELNSMKTHGMVDVAEGTDQVGTPKSAYGNTPRVPLSSTDTLRLEVLPMYSLD</sequence>
<organism evidence="3 4">
    <name type="scientific">Decorospora gaudefroyi</name>
    <dbReference type="NCBI Taxonomy" id="184978"/>
    <lineage>
        <taxon>Eukaryota</taxon>
        <taxon>Fungi</taxon>
        <taxon>Dikarya</taxon>
        <taxon>Ascomycota</taxon>
        <taxon>Pezizomycotina</taxon>
        <taxon>Dothideomycetes</taxon>
        <taxon>Pleosporomycetidae</taxon>
        <taxon>Pleosporales</taxon>
        <taxon>Pleosporineae</taxon>
        <taxon>Pleosporaceae</taxon>
        <taxon>Decorospora</taxon>
    </lineage>
</organism>
<keyword evidence="1" id="KW-1133">Transmembrane helix</keyword>
<evidence type="ECO:0000313" key="4">
    <source>
        <dbReference type="Proteomes" id="UP000800040"/>
    </source>
</evidence>
<feature type="signal peptide" evidence="2">
    <location>
        <begin position="1"/>
        <end position="18"/>
    </location>
</feature>
<proteinExistence type="predicted"/>
<protein>
    <submittedName>
        <fullName evidence="3">Uncharacterized protein</fullName>
    </submittedName>
</protein>
<accession>A0A6A5KH93</accession>
<gene>
    <name evidence="3" type="ORF">BDW02DRAFT_624877</name>
</gene>
<keyword evidence="1" id="KW-0472">Membrane</keyword>
<reference evidence="3" key="1">
    <citation type="submission" date="2020-01" db="EMBL/GenBank/DDBJ databases">
        <authorList>
            <consortium name="DOE Joint Genome Institute"/>
            <person name="Haridas S."/>
            <person name="Albert R."/>
            <person name="Binder M."/>
            <person name="Bloem J."/>
            <person name="Labutti K."/>
            <person name="Salamov A."/>
            <person name="Andreopoulos B."/>
            <person name="Baker S.E."/>
            <person name="Barry K."/>
            <person name="Bills G."/>
            <person name="Bluhm B.H."/>
            <person name="Cannon C."/>
            <person name="Castanera R."/>
            <person name="Culley D.E."/>
            <person name="Daum C."/>
            <person name="Ezra D."/>
            <person name="Gonzalez J.B."/>
            <person name="Henrissat B."/>
            <person name="Kuo A."/>
            <person name="Liang C."/>
            <person name="Lipzen A."/>
            <person name="Lutzoni F."/>
            <person name="Magnuson J."/>
            <person name="Mondo S."/>
            <person name="Nolan M."/>
            <person name="Ohm R."/>
            <person name="Pangilinan J."/>
            <person name="Park H.-J."/>
            <person name="Ramirez L."/>
            <person name="Alfaro M."/>
            <person name="Sun H."/>
            <person name="Tritt A."/>
            <person name="Yoshinaga Y."/>
            <person name="Zwiers L.-H."/>
            <person name="Turgeon B.G."/>
            <person name="Goodwin S.B."/>
            <person name="Spatafora J.W."/>
            <person name="Crous P.W."/>
            <person name="Grigoriev I.V."/>
        </authorList>
    </citation>
    <scope>NUCLEOTIDE SEQUENCE</scope>
    <source>
        <strain evidence="3">P77</strain>
    </source>
</reference>
<feature type="transmembrane region" description="Helical" evidence="1">
    <location>
        <begin position="155"/>
        <end position="176"/>
    </location>
</feature>